<evidence type="ECO:0000256" key="1">
    <source>
        <dbReference type="SAM" id="MobiDB-lite"/>
    </source>
</evidence>
<feature type="region of interest" description="Disordered" evidence="1">
    <location>
        <begin position="90"/>
        <end position="139"/>
    </location>
</feature>
<reference evidence="3 4" key="1">
    <citation type="submission" date="2024-09" db="EMBL/GenBank/DDBJ databases">
        <authorList>
            <person name="Sun Q."/>
            <person name="Mori K."/>
        </authorList>
    </citation>
    <scope>NUCLEOTIDE SEQUENCE [LARGE SCALE GENOMIC DNA]</scope>
    <source>
        <strain evidence="3 4">CCM 7659</strain>
    </source>
</reference>
<gene>
    <name evidence="3" type="ORF">ACFFVD_02565</name>
</gene>
<dbReference type="EMBL" id="JBHMDY010000001">
    <property type="protein sequence ID" value="MFB9258675.1"/>
    <property type="molecule type" value="Genomic_DNA"/>
</dbReference>
<comment type="caution">
    <text evidence="3">The sequence shown here is derived from an EMBL/GenBank/DDBJ whole genome shotgun (WGS) entry which is preliminary data.</text>
</comment>
<feature type="transmembrane region" description="Helical" evidence="2">
    <location>
        <begin position="40"/>
        <end position="61"/>
    </location>
</feature>
<keyword evidence="2" id="KW-1133">Transmembrane helix</keyword>
<evidence type="ECO:0000313" key="4">
    <source>
        <dbReference type="Proteomes" id="UP001589700"/>
    </source>
</evidence>
<organism evidence="3 4">
    <name type="scientific">Dietzia aerolata</name>
    <dbReference type="NCBI Taxonomy" id="595984"/>
    <lineage>
        <taxon>Bacteria</taxon>
        <taxon>Bacillati</taxon>
        <taxon>Actinomycetota</taxon>
        <taxon>Actinomycetes</taxon>
        <taxon>Mycobacteriales</taxon>
        <taxon>Dietziaceae</taxon>
        <taxon>Dietzia</taxon>
    </lineage>
</organism>
<accession>A0ABV5JLR8</accession>
<feature type="transmembrane region" description="Helical" evidence="2">
    <location>
        <begin position="67"/>
        <end position="87"/>
    </location>
</feature>
<keyword evidence="2" id="KW-0472">Membrane</keyword>
<feature type="compositionally biased region" description="Basic and acidic residues" evidence="1">
    <location>
        <begin position="126"/>
        <end position="139"/>
    </location>
</feature>
<name>A0ABV5JLR8_9ACTN</name>
<dbReference type="Proteomes" id="UP001589700">
    <property type="component" value="Unassembled WGS sequence"/>
</dbReference>
<protein>
    <submittedName>
        <fullName evidence="3">DUF3040 domain-containing protein</fullName>
    </submittedName>
</protein>
<dbReference type="InterPro" id="IPR021401">
    <property type="entry name" value="DUF3040"/>
</dbReference>
<evidence type="ECO:0000256" key="2">
    <source>
        <dbReference type="SAM" id="Phobius"/>
    </source>
</evidence>
<dbReference type="Pfam" id="PF11239">
    <property type="entry name" value="DUF3040"/>
    <property type="match status" value="1"/>
</dbReference>
<keyword evidence="4" id="KW-1185">Reference proteome</keyword>
<sequence length="139" mass="14662">MPLSEHEQRMLKEIESALYADDPKFASSVRKTGATGVRRPTGLVLGLGILGLVLLVGGLALDFKPGGFPIISLLGFLVMFAAGVLVLRSSPSTSIPGTKKSGSPRARGGGGAATPSSNSGKSYSARMEDRFRRRFEQEP</sequence>
<keyword evidence="2" id="KW-0812">Transmembrane</keyword>
<evidence type="ECO:0000313" key="3">
    <source>
        <dbReference type="EMBL" id="MFB9258675.1"/>
    </source>
</evidence>
<dbReference type="RefSeq" id="WP_182631702.1">
    <property type="nucleotide sequence ID" value="NZ_JAALDM010000076.1"/>
</dbReference>
<proteinExistence type="predicted"/>